<evidence type="ECO:0000313" key="1">
    <source>
        <dbReference type="EMBL" id="AFI67074.1"/>
    </source>
</evidence>
<dbReference type="PATRIC" id="fig|884204.3.peg.2730"/>
<dbReference type="KEGG" id="bpz:BP1026B_I2474"/>
<dbReference type="EMBL" id="CP002833">
    <property type="protein sequence ID" value="AFI67074.1"/>
    <property type="molecule type" value="Genomic_DNA"/>
</dbReference>
<evidence type="ECO:0000313" key="2">
    <source>
        <dbReference type="Proteomes" id="UP000010087"/>
    </source>
</evidence>
<gene>
    <name evidence="1" type="ordered locus">BP1026B_I2474</name>
</gene>
<reference evidence="1 2" key="1">
    <citation type="journal article" date="2012" name="PLoS ONE">
        <title>Evolution of Burkholderia pseudomallei in recurrent melioidosis.</title>
        <authorList>
            <person name="Hayden H.S."/>
            <person name="Lim R."/>
            <person name="Brittnacher M.J."/>
            <person name="Sims E.H."/>
            <person name="Ramage E.R."/>
            <person name="Fong C."/>
            <person name="Wu Z."/>
            <person name="Crist E."/>
            <person name="Chang J."/>
            <person name="Zhou Y."/>
            <person name="Radey M."/>
            <person name="Rohmer L."/>
            <person name="Haugen E."/>
            <person name="Gillett W."/>
            <person name="Wuthiekanun V."/>
            <person name="Peacock S.J."/>
            <person name="Kaul R."/>
            <person name="Miller S.I."/>
            <person name="Manoil C."/>
            <person name="Jacobs M.A."/>
        </authorList>
    </citation>
    <scope>NUCLEOTIDE SEQUENCE [LARGE SCALE GENOMIC DNA]</scope>
    <source>
        <strain evidence="1 2">1026b</strain>
    </source>
</reference>
<accession>A0A0H3HL64</accession>
<protein>
    <submittedName>
        <fullName evidence="1">Uncharacterized protein</fullName>
    </submittedName>
</protein>
<dbReference type="Proteomes" id="UP000010087">
    <property type="component" value="Chromosome 1"/>
</dbReference>
<proteinExistence type="predicted"/>
<organism evidence="1 2">
    <name type="scientific">Burkholderia pseudomallei (strain 1026b)</name>
    <dbReference type="NCBI Taxonomy" id="884204"/>
    <lineage>
        <taxon>Bacteria</taxon>
        <taxon>Pseudomonadati</taxon>
        <taxon>Pseudomonadota</taxon>
        <taxon>Betaproteobacteria</taxon>
        <taxon>Burkholderiales</taxon>
        <taxon>Burkholderiaceae</taxon>
        <taxon>Burkholderia</taxon>
        <taxon>pseudomallei group</taxon>
    </lineage>
</organism>
<dbReference type="AlphaFoldDB" id="A0A0H3HL64"/>
<name>A0A0H3HL64_BURP2</name>
<sequence>MMRFNSTVFLIDPTPRRADGEYMAHARISANRSDGREYDVCRSGDLAGFDLRADAIAHARRWAETWLEDHFG</sequence>